<feature type="region of interest" description="Disordered" evidence="1">
    <location>
        <begin position="1"/>
        <end position="48"/>
    </location>
</feature>
<proteinExistence type="predicted"/>
<name>A0A6V8HNQ1_TALPI</name>
<evidence type="ECO:0000256" key="1">
    <source>
        <dbReference type="SAM" id="MobiDB-lite"/>
    </source>
</evidence>
<dbReference type="AlphaFoldDB" id="A0A6V8HNQ1"/>
<dbReference type="Proteomes" id="UP000053095">
    <property type="component" value="Unassembled WGS sequence"/>
</dbReference>
<sequence length="536" mass="60365">MPSNTSTGNTSKISLTNWLKPKKSRQKLRKRGAADGPGPLTSASSTTLASIKTTTTQYSYAKGAYGNDNNDDDVPPLPPIAPLQAHRAKYRARNAGLDTQLGENIDYTTLLHSMSLQEGFESDESFYYLADVNRPRGENAIASLPGAIWCRIADLLDAKTAVCLALANKTLYTRLGPRRYLDRLNHGPENRQQKLEFLTLLDRYLPYHLLCIPCARYHRRIRIGHEKIQPTHAQVLNPVFNCPQERNPINPPARHRITHGRSMPFTFVQLATRAHRFGSLKYGLKPESLGRRWRYSEPGGAGTWSVSTRYHIHENRLLMRVISQCFASPGLPPTGKRLLLYSREDYWPFFSACPHWRDGELMDVCKCALDHIPVPRNTAGLQGAEHKFKDAIHGRGRFDPYAIPSQCGKCQPMRRCPRCPTEYLIEVKLSEDTTPDPNSPFGPSSSRDKGVKFRHAIVVTRWSDLGDGSTPSSSAEWAACNGQTDLEQYDSFERLGRRGISGIFESAFTHDTIPGRRIISMNPDNKTGGEKRDDWY</sequence>
<reference evidence="3" key="1">
    <citation type="journal article" date="2015" name="Genome Announc.">
        <title>Draft genome sequence of Talaromyces cellulolyticus strain Y-94, a source of lignocellulosic biomass-degrading enzymes.</title>
        <authorList>
            <person name="Fujii T."/>
            <person name="Koike H."/>
            <person name="Sawayama S."/>
            <person name="Yano S."/>
            <person name="Inoue H."/>
        </authorList>
    </citation>
    <scope>NUCLEOTIDE SEQUENCE [LARGE SCALE GENOMIC DNA]</scope>
    <source>
        <strain evidence="3">Y-94</strain>
    </source>
</reference>
<evidence type="ECO:0000313" key="3">
    <source>
        <dbReference type="Proteomes" id="UP000053095"/>
    </source>
</evidence>
<protein>
    <submittedName>
        <fullName evidence="2">Uncharacterized protein</fullName>
    </submittedName>
</protein>
<gene>
    <name evidence="2" type="ORF">TCE0_060f18592</name>
</gene>
<organism evidence="2 3">
    <name type="scientific">Talaromyces pinophilus</name>
    <name type="common">Penicillium pinophilum</name>
    <dbReference type="NCBI Taxonomy" id="128442"/>
    <lineage>
        <taxon>Eukaryota</taxon>
        <taxon>Fungi</taxon>
        <taxon>Dikarya</taxon>
        <taxon>Ascomycota</taxon>
        <taxon>Pezizomycotina</taxon>
        <taxon>Eurotiomycetes</taxon>
        <taxon>Eurotiomycetidae</taxon>
        <taxon>Eurotiales</taxon>
        <taxon>Trichocomaceae</taxon>
        <taxon>Talaromyces</taxon>
        <taxon>Talaromyces sect. Talaromyces</taxon>
    </lineage>
</organism>
<keyword evidence="3" id="KW-1185">Reference proteome</keyword>
<dbReference type="EMBL" id="DF933856">
    <property type="protein sequence ID" value="GAM43629.1"/>
    <property type="molecule type" value="Genomic_DNA"/>
</dbReference>
<comment type="caution">
    <text evidence="2">The sequence shown here is derived from an EMBL/GenBank/DDBJ whole genome shotgun (WGS) entry which is preliminary data.</text>
</comment>
<feature type="compositionally biased region" description="Basic residues" evidence="1">
    <location>
        <begin position="20"/>
        <end position="31"/>
    </location>
</feature>
<feature type="compositionally biased region" description="Polar residues" evidence="1">
    <location>
        <begin position="1"/>
        <end position="17"/>
    </location>
</feature>
<evidence type="ECO:0000313" key="2">
    <source>
        <dbReference type="EMBL" id="GAM43629.1"/>
    </source>
</evidence>
<accession>A0A6V8HNQ1</accession>